<dbReference type="Proteomes" id="UP000316747">
    <property type="component" value="Unassembled WGS sequence"/>
</dbReference>
<dbReference type="Pfam" id="PF13519">
    <property type="entry name" value="VWA_2"/>
    <property type="match status" value="1"/>
</dbReference>
<feature type="transmembrane region" description="Helical" evidence="6">
    <location>
        <begin position="626"/>
        <end position="645"/>
    </location>
</feature>
<feature type="transmembrane region" description="Helical" evidence="6">
    <location>
        <begin position="594"/>
        <end position="614"/>
    </location>
</feature>
<evidence type="ECO:0000256" key="2">
    <source>
        <dbReference type="ARBA" id="ARBA00022475"/>
    </source>
</evidence>
<dbReference type="CDD" id="cd00198">
    <property type="entry name" value="vWFA"/>
    <property type="match status" value="1"/>
</dbReference>
<dbReference type="InterPro" id="IPR018076">
    <property type="entry name" value="T2SS_GspF_dom"/>
</dbReference>
<dbReference type="Pfam" id="PF00482">
    <property type="entry name" value="T2SSF"/>
    <property type="match status" value="1"/>
</dbReference>
<evidence type="ECO:0000313" key="9">
    <source>
        <dbReference type="Proteomes" id="UP000316747"/>
    </source>
</evidence>
<evidence type="ECO:0000256" key="5">
    <source>
        <dbReference type="ARBA" id="ARBA00023136"/>
    </source>
</evidence>
<reference evidence="8 9" key="1">
    <citation type="submission" date="2019-06" db="EMBL/GenBank/DDBJ databases">
        <title>Genome sequencing of plant associated microbes to promote plant fitness in Sorghum bicolor and Oryza sativa.</title>
        <authorList>
            <person name="Coleman-Derr D."/>
        </authorList>
    </citation>
    <scope>NUCLEOTIDE SEQUENCE [LARGE SCALE GENOMIC DNA]</scope>
    <source>
        <strain evidence="8 9">KV-663</strain>
    </source>
</reference>
<evidence type="ECO:0000256" key="6">
    <source>
        <dbReference type="SAM" id="Phobius"/>
    </source>
</evidence>
<feature type="transmembrane region" description="Helical" evidence="6">
    <location>
        <begin position="425"/>
        <end position="444"/>
    </location>
</feature>
<sequence>MTSGVTRGLAGMLIAFASIVGVGILPAHAADDLTAGLSEVQADGQTVTGALTLRGQNVLEADPGSLKATIDGKEMPVSIQKAKHVVRGAMLVIDTSGSMGPSGMATVRAASETYLNTVPKDVLVGVVSFANTAGVDQAPTLDRRAVQDVVDGLVSNGDTALYAAMMAAVKALGPTGDRSIVLLSDGADTLAPNKNAARAQAIAALKKAQVRVDVVRFKSNDPDATAALRGFASANGGSVVSAYNSAAARAAFKASAKALDTQAQFEIQTPTELKGSHDIKISGVAGSLPFTASLVADLGAAPAAVPTPAPSPSPVVVAAAPSTPSSTPLWVPLLAACLIGVGLFLLAATTLAPSLETRRERRLAAIEKYVTQPRMRSRSESKPHQTAITEQLIGLGDRVMKERESTGRTMQLIDRADLPLRAGEWFLLRVLAVLVGGAIGGYFLSSSVLLGITFGVLVGLFLPPAVLRHLARRRSNAFEKQLPGALALVATSLASGFGLPQALDSIARDASEPISKEFSRALAETRIGTDLPDALERMADRMDSTAMLWAVMAIRIQREVGGNLADTLRTTVQTLREREQLAGQIRALSAEGRLSAYILIALPIFLFIFMVFVSNDYIRLLWSRPIGVITLIVSVVLMVIGWFWMRRVIRIEV</sequence>
<dbReference type="InterPro" id="IPR036465">
    <property type="entry name" value="vWFA_dom_sf"/>
</dbReference>
<keyword evidence="2" id="KW-1003">Cell membrane</keyword>
<dbReference type="AlphaFoldDB" id="A0A543I1S9"/>
<dbReference type="InterPro" id="IPR042094">
    <property type="entry name" value="T2SS_GspF_sf"/>
</dbReference>
<keyword evidence="4 6" id="KW-1133">Transmembrane helix</keyword>
<feature type="transmembrane region" description="Helical" evidence="6">
    <location>
        <begin position="450"/>
        <end position="471"/>
    </location>
</feature>
<organism evidence="8 9">
    <name type="scientific">Humibacillus xanthopallidus</name>
    <dbReference type="NCBI Taxonomy" id="412689"/>
    <lineage>
        <taxon>Bacteria</taxon>
        <taxon>Bacillati</taxon>
        <taxon>Actinomycetota</taxon>
        <taxon>Actinomycetes</taxon>
        <taxon>Micrococcales</taxon>
        <taxon>Intrasporangiaceae</taxon>
        <taxon>Humibacillus</taxon>
    </lineage>
</organism>
<keyword evidence="5 6" id="KW-0472">Membrane</keyword>
<feature type="transmembrane region" description="Helical" evidence="6">
    <location>
        <begin position="329"/>
        <end position="352"/>
    </location>
</feature>
<evidence type="ECO:0000256" key="3">
    <source>
        <dbReference type="ARBA" id="ARBA00022692"/>
    </source>
</evidence>
<dbReference type="InterPro" id="IPR002035">
    <property type="entry name" value="VWF_A"/>
</dbReference>
<evidence type="ECO:0000313" key="8">
    <source>
        <dbReference type="EMBL" id="TQM64549.1"/>
    </source>
</evidence>
<dbReference type="SMART" id="SM00327">
    <property type="entry name" value="VWA"/>
    <property type="match status" value="1"/>
</dbReference>
<dbReference type="Gene3D" id="1.20.81.30">
    <property type="entry name" value="Type II secretion system (T2SS), domain F"/>
    <property type="match status" value="1"/>
</dbReference>
<keyword evidence="3 6" id="KW-0812">Transmembrane</keyword>
<dbReference type="PROSITE" id="PS50234">
    <property type="entry name" value="VWFA"/>
    <property type="match status" value="1"/>
</dbReference>
<comment type="subcellular location">
    <subcellularLocation>
        <location evidence="1">Cell membrane</location>
        <topology evidence="1">Multi-pass membrane protein</topology>
    </subcellularLocation>
</comment>
<dbReference type="PANTHER" id="PTHR35007">
    <property type="entry name" value="INTEGRAL MEMBRANE PROTEIN-RELATED"/>
    <property type="match status" value="1"/>
</dbReference>
<dbReference type="EMBL" id="VFPM01000001">
    <property type="protein sequence ID" value="TQM64549.1"/>
    <property type="molecule type" value="Genomic_DNA"/>
</dbReference>
<protein>
    <submittedName>
        <fullName evidence="8">Tight adherence protein B</fullName>
    </submittedName>
</protein>
<evidence type="ECO:0000256" key="4">
    <source>
        <dbReference type="ARBA" id="ARBA00022989"/>
    </source>
</evidence>
<comment type="caution">
    <text evidence="8">The sequence shown here is derived from an EMBL/GenBank/DDBJ whole genome shotgun (WGS) entry which is preliminary data.</text>
</comment>
<dbReference type="SUPFAM" id="SSF53300">
    <property type="entry name" value="vWA-like"/>
    <property type="match status" value="1"/>
</dbReference>
<dbReference type="Gene3D" id="3.40.50.410">
    <property type="entry name" value="von Willebrand factor, type A domain"/>
    <property type="match status" value="1"/>
</dbReference>
<feature type="domain" description="VWFA" evidence="7">
    <location>
        <begin position="88"/>
        <end position="259"/>
    </location>
</feature>
<gene>
    <name evidence="8" type="ORF">FBY41_0918</name>
</gene>
<evidence type="ECO:0000256" key="1">
    <source>
        <dbReference type="ARBA" id="ARBA00004651"/>
    </source>
</evidence>
<keyword evidence="9" id="KW-1185">Reference proteome</keyword>
<dbReference type="PANTHER" id="PTHR35007:SF1">
    <property type="entry name" value="PILUS ASSEMBLY PROTEIN"/>
    <property type="match status" value="1"/>
</dbReference>
<name>A0A543I1S9_9MICO</name>
<dbReference type="GO" id="GO:0005886">
    <property type="term" value="C:plasma membrane"/>
    <property type="evidence" value="ECO:0007669"/>
    <property type="project" value="UniProtKB-SubCell"/>
</dbReference>
<proteinExistence type="predicted"/>
<evidence type="ECO:0000259" key="7">
    <source>
        <dbReference type="PROSITE" id="PS50234"/>
    </source>
</evidence>
<accession>A0A543I1S9</accession>